<dbReference type="RefSeq" id="WP_114485069.1">
    <property type="nucleotide sequence ID" value="NZ_QPIJ01000001.1"/>
</dbReference>
<comment type="caution">
    <text evidence="2">The sequence shown here is derived from an EMBL/GenBank/DDBJ whole genome shotgun (WGS) entry which is preliminary data.</text>
</comment>
<feature type="compositionally biased region" description="Low complexity" evidence="1">
    <location>
        <begin position="74"/>
        <end position="86"/>
    </location>
</feature>
<feature type="region of interest" description="Disordered" evidence="1">
    <location>
        <begin position="307"/>
        <end position="347"/>
    </location>
</feature>
<feature type="region of interest" description="Disordered" evidence="1">
    <location>
        <begin position="1"/>
        <end position="43"/>
    </location>
</feature>
<feature type="compositionally biased region" description="Polar residues" evidence="1">
    <location>
        <begin position="1"/>
        <end position="15"/>
    </location>
</feature>
<dbReference type="AlphaFoldDB" id="A0A368U9X4"/>
<name>A0A368U9X4_9GAMM</name>
<evidence type="ECO:0000313" key="3">
    <source>
        <dbReference type="Proteomes" id="UP000253204"/>
    </source>
</evidence>
<evidence type="ECO:0000313" key="2">
    <source>
        <dbReference type="EMBL" id="RCV93741.1"/>
    </source>
</evidence>
<organism evidence="2 3">
    <name type="scientific">Vreelandella rituensis</name>
    <dbReference type="NCBI Taxonomy" id="2282306"/>
    <lineage>
        <taxon>Bacteria</taxon>
        <taxon>Pseudomonadati</taxon>
        <taxon>Pseudomonadota</taxon>
        <taxon>Gammaproteobacteria</taxon>
        <taxon>Oceanospirillales</taxon>
        <taxon>Halomonadaceae</taxon>
        <taxon>Vreelandella</taxon>
    </lineage>
</organism>
<proteinExistence type="predicted"/>
<feature type="compositionally biased region" description="Basic and acidic residues" evidence="1">
    <location>
        <begin position="310"/>
        <end position="334"/>
    </location>
</feature>
<reference evidence="2 3" key="1">
    <citation type="submission" date="2018-07" db="EMBL/GenBank/DDBJ databases">
        <title>Halomonas rutogse sp. nov., isolated from Lake TangqianCo on Tibetan Plateau.</title>
        <authorList>
            <person name="Lu H."/>
            <person name="Xing P."/>
            <person name="Wu Q."/>
        </authorList>
    </citation>
    <scope>NUCLEOTIDE SEQUENCE [LARGE SCALE GENOMIC DNA]</scope>
    <source>
        <strain evidence="2 3">TQ8S</strain>
    </source>
</reference>
<dbReference type="Proteomes" id="UP000253204">
    <property type="component" value="Unassembled WGS sequence"/>
</dbReference>
<feature type="region of interest" description="Disordered" evidence="1">
    <location>
        <begin position="64"/>
        <end position="110"/>
    </location>
</feature>
<evidence type="ECO:0000256" key="1">
    <source>
        <dbReference type="SAM" id="MobiDB-lite"/>
    </source>
</evidence>
<accession>A0A368U9X4</accession>
<feature type="compositionally biased region" description="Basic and acidic residues" evidence="1">
    <location>
        <begin position="87"/>
        <end position="107"/>
    </location>
</feature>
<protein>
    <submittedName>
        <fullName evidence="2">Uncharacterized protein</fullName>
    </submittedName>
</protein>
<feature type="compositionally biased region" description="Basic and acidic residues" evidence="1">
    <location>
        <begin position="64"/>
        <end position="73"/>
    </location>
</feature>
<keyword evidence="3" id="KW-1185">Reference proteome</keyword>
<gene>
    <name evidence="2" type="ORF">DU506_00890</name>
</gene>
<sequence>MPAPETTATDQSTLASDDKANRKASAESAEREGEAQKEVEQKRNMMQRIMDFFSNLFRRRVAVQEKAQEKSPTEEAATAKQAAAGGKSKDKLDPDLGVKPEMAKPESKGTVAPLEGSYLANTNHAKLLNAARTLSADSPTPKLGSSEKLDIKPMDDHSLKAYRSNTAQLLSVHKEAVAEKVDGVNHSGAGGTKLSYNDSVPYKPNIEKLDARLFPLLATDSNSNIGESDINRALYAAKAMEELQRLNANGVLYMNEHDTPEQVDFYVDKVEKSVRDADLTKLAESGKSPEEIHAKLVSDAKAHYTNFINKDNHSPDTEKDFDAKLADHQAEASKPRFQMKSHSTPAM</sequence>
<feature type="compositionally biased region" description="Basic and acidic residues" evidence="1">
    <location>
        <begin position="16"/>
        <end position="43"/>
    </location>
</feature>
<dbReference type="EMBL" id="QPIJ01000001">
    <property type="protein sequence ID" value="RCV93741.1"/>
    <property type="molecule type" value="Genomic_DNA"/>
</dbReference>